<accession>A0A543PK99</accession>
<dbReference type="PANTHER" id="PTHR47962">
    <property type="entry name" value="ATP-DEPENDENT HELICASE LHR-RELATED-RELATED"/>
    <property type="match status" value="1"/>
</dbReference>
<dbReference type="AlphaFoldDB" id="A0A543PK99"/>
<gene>
    <name evidence="3" type="ORF">FHX52_3704</name>
</gene>
<comment type="caution">
    <text evidence="3">The sequence shown here is derived from an EMBL/GenBank/DDBJ whole genome shotgun (WGS) entry which is preliminary data.</text>
</comment>
<keyword evidence="3" id="KW-0347">Helicase</keyword>
<dbReference type="CDD" id="cd18032">
    <property type="entry name" value="DEXHc_RE_I_III_res"/>
    <property type="match status" value="1"/>
</dbReference>
<keyword evidence="3" id="KW-0547">Nucleotide-binding</keyword>
<dbReference type="GO" id="GO:0003677">
    <property type="term" value="F:DNA binding"/>
    <property type="evidence" value="ECO:0007669"/>
    <property type="project" value="InterPro"/>
</dbReference>
<dbReference type="InterPro" id="IPR025202">
    <property type="entry name" value="PLD-like_dom"/>
</dbReference>
<dbReference type="CDD" id="cd18799">
    <property type="entry name" value="SF2_C_EcoAI-like"/>
    <property type="match status" value="1"/>
</dbReference>
<dbReference type="InterPro" id="IPR027417">
    <property type="entry name" value="P-loop_NTPase"/>
</dbReference>
<protein>
    <submittedName>
        <fullName evidence="3">Superfamily II DNA or RNA helicase</fullName>
    </submittedName>
</protein>
<dbReference type="Pfam" id="PF04851">
    <property type="entry name" value="ResIII"/>
    <property type="match status" value="1"/>
</dbReference>
<dbReference type="SMART" id="SM00490">
    <property type="entry name" value="HELICc"/>
    <property type="match status" value="1"/>
</dbReference>
<feature type="domain" description="Helicase C-terminal" evidence="2">
    <location>
        <begin position="550"/>
        <end position="707"/>
    </location>
</feature>
<dbReference type="InterPro" id="IPR001650">
    <property type="entry name" value="Helicase_C-like"/>
</dbReference>
<dbReference type="InterPro" id="IPR021835">
    <property type="entry name" value="DUF3427"/>
</dbReference>
<dbReference type="InterPro" id="IPR014001">
    <property type="entry name" value="Helicase_ATP-bd"/>
</dbReference>
<dbReference type="SMART" id="SM00487">
    <property type="entry name" value="DEXDc"/>
    <property type="match status" value="1"/>
</dbReference>
<dbReference type="InterPro" id="IPR052511">
    <property type="entry name" value="ATP-dep_Helicase"/>
</dbReference>
<evidence type="ECO:0000259" key="1">
    <source>
        <dbReference type="PROSITE" id="PS51192"/>
    </source>
</evidence>
<evidence type="ECO:0000313" key="4">
    <source>
        <dbReference type="Proteomes" id="UP000320085"/>
    </source>
</evidence>
<dbReference type="Pfam" id="PF13091">
    <property type="entry name" value="PLDc_2"/>
    <property type="match status" value="1"/>
</dbReference>
<evidence type="ECO:0000259" key="2">
    <source>
        <dbReference type="PROSITE" id="PS51194"/>
    </source>
</evidence>
<proteinExistence type="predicted"/>
<dbReference type="PROSITE" id="PS51194">
    <property type="entry name" value="HELICASE_CTER"/>
    <property type="match status" value="1"/>
</dbReference>
<evidence type="ECO:0000313" key="3">
    <source>
        <dbReference type="EMBL" id="TQN44489.1"/>
    </source>
</evidence>
<name>A0A543PK99_9MICO</name>
<dbReference type="GO" id="GO:0005524">
    <property type="term" value="F:ATP binding"/>
    <property type="evidence" value="ECO:0007669"/>
    <property type="project" value="InterPro"/>
</dbReference>
<dbReference type="Gene3D" id="3.30.870.10">
    <property type="entry name" value="Endonuclease Chain A"/>
    <property type="match status" value="1"/>
</dbReference>
<reference evidence="3 4" key="1">
    <citation type="submission" date="2019-06" db="EMBL/GenBank/DDBJ databases">
        <title>Sequencing the genomes of 1000 actinobacteria strains.</title>
        <authorList>
            <person name="Klenk H.-P."/>
        </authorList>
    </citation>
    <scope>NUCLEOTIDE SEQUENCE [LARGE SCALE GENOMIC DNA]</scope>
    <source>
        <strain evidence="3 4">DSM 21776</strain>
    </source>
</reference>
<dbReference type="GO" id="GO:0016887">
    <property type="term" value="F:ATP hydrolysis activity"/>
    <property type="evidence" value="ECO:0007669"/>
    <property type="project" value="TreeGrafter"/>
</dbReference>
<dbReference type="PANTHER" id="PTHR47962:SF7">
    <property type="entry name" value="MITOCHONDRIAL ATP-DEPENDENT HELICASE IRC3-RELATED"/>
    <property type="match status" value="1"/>
</dbReference>
<dbReference type="Pfam" id="PF00271">
    <property type="entry name" value="Helicase_C"/>
    <property type="match status" value="1"/>
</dbReference>
<dbReference type="Gene3D" id="3.40.50.300">
    <property type="entry name" value="P-loop containing nucleotide triphosphate hydrolases"/>
    <property type="match status" value="2"/>
</dbReference>
<keyword evidence="3" id="KW-0378">Hydrolase</keyword>
<dbReference type="Pfam" id="PF11907">
    <property type="entry name" value="DUF3427"/>
    <property type="match status" value="1"/>
</dbReference>
<dbReference type="GO" id="GO:0004386">
    <property type="term" value="F:helicase activity"/>
    <property type="evidence" value="ECO:0007669"/>
    <property type="project" value="UniProtKB-KW"/>
</dbReference>
<organism evidence="3 4">
    <name type="scientific">Humibacillus xanthopallidus</name>
    <dbReference type="NCBI Taxonomy" id="412689"/>
    <lineage>
        <taxon>Bacteria</taxon>
        <taxon>Bacillati</taxon>
        <taxon>Actinomycetota</taxon>
        <taxon>Actinomycetes</taxon>
        <taxon>Micrococcales</taxon>
        <taxon>Intrasporangiaceae</taxon>
        <taxon>Humibacillus</taxon>
    </lineage>
</organism>
<dbReference type="SUPFAM" id="SSF52540">
    <property type="entry name" value="P-loop containing nucleoside triphosphate hydrolases"/>
    <property type="match status" value="1"/>
</dbReference>
<dbReference type="PROSITE" id="PS51192">
    <property type="entry name" value="HELICASE_ATP_BIND_1"/>
    <property type="match status" value="1"/>
</dbReference>
<dbReference type="SUPFAM" id="SSF56024">
    <property type="entry name" value="Phospholipase D/nuclease"/>
    <property type="match status" value="1"/>
</dbReference>
<dbReference type="Proteomes" id="UP000320085">
    <property type="component" value="Unassembled WGS sequence"/>
</dbReference>
<feature type="domain" description="Helicase ATP-binding" evidence="1">
    <location>
        <begin position="336"/>
        <end position="491"/>
    </location>
</feature>
<dbReference type="InterPro" id="IPR006935">
    <property type="entry name" value="Helicase/UvrB_N"/>
</dbReference>
<dbReference type="EMBL" id="VFQF01000003">
    <property type="protein sequence ID" value="TQN44489.1"/>
    <property type="molecule type" value="Genomic_DNA"/>
</dbReference>
<sequence length="1045" mass="116197">MRRPGKLPKVTNGDESLLEGLYESLITRSLEKRLEGLAAPEIHRGLVDEADEPEVLARHVRDVTLRALRAERNAQRRLALVNRLVENLGAQQDSLAEARQLLAVLSRPGAGQSAGVVVDRPSTPLSDAALLTNAPGEPGVGHEIRAELASADSADVIMAFVKWYGLRLLEDRLELLRDRGAPLRVITTTYMGATERAALDRLVRDFGAQVKVQYDAQRTRLHAKAWLFRRNTGFDTAYVGSSNLSRAAMLDGVEWNVRLSAVSTPALLQKFLATFDSYWHDETFETYDPAVDRDRLDDALAEASGKRVPDRVTRLSGLEVRPYPYQQEMLDQLDVERAVHGRHRNLLVAATGTGKTVVAALDYRRLAAGRPTLPRLLFVAHRREILQQSLRTYREVLSDANFGELYVDGHRPERWDHVFASVQSLSAYGITNVPADAYDVVVIDEFHHAQANTYRRLLDHLTPREMLGLTATPERGDGLDVRSFFEGRTAAELRLWDALKADLLTPFHYFAIADGMDLTRVDWKAGAYDPGELSNLFTGNDARARIILKALQDKVVDLSTMKALGFCVSRDHARYMTRVFNDSGVASAAVLGDTPSGERDAAVKDLATGALQVIFTVDVFNEGVDVPAINTVLFLRPTESSTVFLQQLGRGLRRARDKAVLTALDFVGHHRKEFRFDQRFRAMTGSTRAALQRDVEHGFPFLPAGTQIILDRQSQRLVLENIKSQVTRRWPSLASELRAHPTDDLGTFLYDAGVEVSDVVSGTGRSWARLRREAGRDVAAPGPLEEALLKRVRAVCHVDDPDRAAAYLTWLADDAPRYSDADPVHQAFGRMLLFSLWPDGGGFASYDAALDALAREVAAREDLRAAVHLALEGAERVTTRLTGDLWQRPLRVHARYTREEIVAALDYVSIEGRKANSFREGVLFAPEARADAFLVTLEKSEAEYSPTTMYEDYAISPQLFHWESQSGTTVASNTGQRYLSHRAAGTHVLLFTRPRKVSVFGTGAPYLFLGEADYVEHRGERPIAITWRLRTPMPAADFAAASVVV</sequence>
<keyword evidence="3" id="KW-0067">ATP-binding</keyword>